<evidence type="ECO:0000313" key="7">
    <source>
        <dbReference type="EMBL" id="ABW67638.1"/>
    </source>
</evidence>
<organism evidence="7 8">
    <name type="scientific">Desulfosudis oleivorans (strain DSM 6200 / JCM 39069 / Hxd3)</name>
    <name type="common">Desulfococcus oleovorans</name>
    <dbReference type="NCBI Taxonomy" id="96561"/>
    <lineage>
        <taxon>Bacteria</taxon>
        <taxon>Pseudomonadati</taxon>
        <taxon>Thermodesulfobacteriota</taxon>
        <taxon>Desulfobacteria</taxon>
        <taxon>Desulfobacterales</taxon>
        <taxon>Desulfosudaceae</taxon>
        <taxon>Desulfosudis</taxon>
    </lineage>
</organism>
<accession>A8ZSA1</accession>
<dbReference type="Proteomes" id="UP000008561">
    <property type="component" value="Chromosome"/>
</dbReference>
<feature type="transmembrane region" description="Helical" evidence="5">
    <location>
        <begin position="103"/>
        <end position="130"/>
    </location>
</feature>
<comment type="subcellular location">
    <subcellularLocation>
        <location evidence="1">Membrane</location>
        <topology evidence="1">Multi-pass membrane protein</topology>
    </subcellularLocation>
</comment>
<keyword evidence="3 5" id="KW-1133">Transmembrane helix</keyword>
<dbReference type="STRING" id="96561.Dole_1834"/>
<protein>
    <recommendedName>
        <fullName evidence="6">O-antigen ligase-related domain-containing protein</fullName>
    </recommendedName>
</protein>
<sequence>MLIAFFYVRKIKSDKLTCSIVFFLLYLLILVLFSSNIFRSLSTYTKFAISLSMIPIAFYNIDTQAGLKRLHISLLIGAGILQINYVLAQMFHFGEKAYSEDGFYLGATGVTMTYIFCYAIAVAPLTYALLKKDRSKLIATVMYGFAAIVTLITFRRGSILAMMVSFLILLYLSSSKYKKTLISLLIFIGIGFWGVYHWQEQRLQNLFEQRIVYSIEREFDEKAFGRVNETKEVWYEFFNKSLSHSLFGSELFNSVEYFNYWKQTGRTIHIDYNNILHGSGLIGLILFILIFWQMIKKFKLYETTLEHPILFPQLKMVFWATVATNLVLSLSTQLWYVTSYSIFGLLIGSTLRAAKSNIAIQNNKY</sequence>
<feature type="transmembrane region" description="Helical" evidence="5">
    <location>
        <begin position="20"/>
        <end position="38"/>
    </location>
</feature>
<dbReference type="InterPro" id="IPR051533">
    <property type="entry name" value="WaaL-like"/>
</dbReference>
<dbReference type="Pfam" id="PF04932">
    <property type="entry name" value="Wzy_C"/>
    <property type="match status" value="1"/>
</dbReference>
<feature type="domain" description="O-antigen ligase-related" evidence="6">
    <location>
        <begin position="145"/>
        <end position="288"/>
    </location>
</feature>
<dbReference type="EMBL" id="CP000859">
    <property type="protein sequence ID" value="ABW67638.1"/>
    <property type="molecule type" value="Genomic_DNA"/>
</dbReference>
<dbReference type="PANTHER" id="PTHR37422:SF13">
    <property type="entry name" value="LIPOPOLYSACCHARIDE BIOSYNTHESIS PROTEIN PA4999-RELATED"/>
    <property type="match status" value="1"/>
</dbReference>
<dbReference type="HOGENOM" id="CLU_758046_0_0_7"/>
<evidence type="ECO:0000256" key="5">
    <source>
        <dbReference type="SAM" id="Phobius"/>
    </source>
</evidence>
<dbReference type="InterPro" id="IPR007016">
    <property type="entry name" value="O-antigen_ligase-rel_domated"/>
</dbReference>
<evidence type="ECO:0000256" key="2">
    <source>
        <dbReference type="ARBA" id="ARBA00022692"/>
    </source>
</evidence>
<dbReference type="GO" id="GO:0016020">
    <property type="term" value="C:membrane"/>
    <property type="evidence" value="ECO:0007669"/>
    <property type="project" value="UniProtKB-SubCell"/>
</dbReference>
<dbReference type="PANTHER" id="PTHR37422">
    <property type="entry name" value="TEICHURONIC ACID BIOSYNTHESIS PROTEIN TUAE"/>
    <property type="match status" value="1"/>
</dbReference>
<gene>
    <name evidence="7" type="ordered locus">Dole_1834</name>
</gene>
<evidence type="ECO:0000256" key="4">
    <source>
        <dbReference type="ARBA" id="ARBA00023136"/>
    </source>
</evidence>
<feature type="transmembrane region" description="Helical" evidence="5">
    <location>
        <begin position="73"/>
        <end position="91"/>
    </location>
</feature>
<feature type="transmembrane region" description="Helical" evidence="5">
    <location>
        <begin position="137"/>
        <end position="153"/>
    </location>
</feature>
<feature type="transmembrane region" description="Helical" evidence="5">
    <location>
        <begin position="181"/>
        <end position="198"/>
    </location>
</feature>
<keyword evidence="4 5" id="KW-0472">Membrane</keyword>
<evidence type="ECO:0000313" key="8">
    <source>
        <dbReference type="Proteomes" id="UP000008561"/>
    </source>
</evidence>
<name>A8ZSA1_DESOH</name>
<feature type="transmembrane region" description="Helical" evidence="5">
    <location>
        <begin position="44"/>
        <end position="61"/>
    </location>
</feature>
<evidence type="ECO:0000256" key="1">
    <source>
        <dbReference type="ARBA" id="ARBA00004141"/>
    </source>
</evidence>
<dbReference type="AlphaFoldDB" id="A8ZSA1"/>
<keyword evidence="8" id="KW-1185">Reference proteome</keyword>
<reference evidence="7 8" key="1">
    <citation type="submission" date="2007-10" db="EMBL/GenBank/DDBJ databases">
        <title>Complete sequence of Desulfococcus oleovorans Hxd3.</title>
        <authorList>
            <consortium name="US DOE Joint Genome Institute"/>
            <person name="Copeland A."/>
            <person name="Lucas S."/>
            <person name="Lapidus A."/>
            <person name="Barry K."/>
            <person name="Glavina del Rio T."/>
            <person name="Dalin E."/>
            <person name="Tice H."/>
            <person name="Pitluck S."/>
            <person name="Kiss H."/>
            <person name="Brettin T."/>
            <person name="Bruce D."/>
            <person name="Detter J.C."/>
            <person name="Han C."/>
            <person name="Schmutz J."/>
            <person name="Larimer F."/>
            <person name="Land M."/>
            <person name="Hauser L."/>
            <person name="Kyrpides N."/>
            <person name="Kim E."/>
            <person name="Wawrik B."/>
            <person name="Richardson P."/>
        </authorList>
    </citation>
    <scope>NUCLEOTIDE SEQUENCE [LARGE SCALE GENOMIC DNA]</scope>
    <source>
        <strain evidence="8">DSM 6200 / JCM 39069 / Hxd3</strain>
    </source>
</reference>
<feature type="transmembrane region" description="Helical" evidence="5">
    <location>
        <begin position="275"/>
        <end position="295"/>
    </location>
</feature>
<evidence type="ECO:0000259" key="6">
    <source>
        <dbReference type="Pfam" id="PF04932"/>
    </source>
</evidence>
<dbReference type="KEGG" id="dol:Dole_1834"/>
<keyword evidence="2 5" id="KW-0812">Transmembrane</keyword>
<dbReference type="eggNOG" id="ENOG502ZIW8">
    <property type="taxonomic scope" value="Bacteria"/>
</dbReference>
<proteinExistence type="predicted"/>
<evidence type="ECO:0000256" key="3">
    <source>
        <dbReference type="ARBA" id="ARBA00022989"/>
    </source>
</evidence>